<dbReference type="Gene3D" id="1.10.1280.10">
    <property type="entry name" value="Di-copper center containing domain from catechol oxidase"/>
    <property type="match status" value="1"/>
</dbReference>
<dbReference type="InterPro" id="IPR036697">
    <property type="entry name" value="Hemocyanin_N_sf"/>
</dbReference>
<dbReference type="PANTHER" id="PTHR11511:SF4">
    <property type="entry name" value="PHENOLOXIDASE 2-RELATED"/>
    <property type="match status" value="1"/>
</dbReference>
<dbReference type="Pfam" id="PF00372">
    <property type="entry name" value="Hemocyanin_M"/>
    <property type="match status" value="1"/>
</dbReference>
<feature type="domain" description="Hemocyanin N-terminal" evidence="9">
    <location>
        <begin position="55"/>
        <end position="128"/>
    </location>
</feature>
<feature type="domain" description="Hemocyanin C-terminal" evidence="10">
    <location>
        <begin position="399"/>
        <end position="646"/>
    </location>
</feature>
<dbReference type="Pfam" id="PF03722">
    <property type="entry name" value="Hemocyanin_N"/>
    <property type="match status" value="1"/>
</dbReference>
<dbReference type="SUPFAM" id="SSF48056">
    <property type="entry name" value="Di-copper centre-containing domain"/>
    <property type="match status" value="1"/>
</dbReference>
<evidence type="ECO:0000256" key="5">
    <source>
        <dbReference type="ARBA" id="ARBA00023008"/>
    </source>
</evidence>
<dbReference type="EMBL" id="LT841321">
    <property type="protein sequence ID" value="SMH67861.1"/>
    <property type="molecule type" value="mRNA"/>
</dbReference>
<dbReference type="InterPro" id="IPR000896">
    <property type="entry name" value="Hemocyanin/hexamerin_mid_dom"/>
</dbReference>
<dbReference type="Gene3D" id="1.20.1370.10">
    <property type="entry name" value="Hemocyanin, N-terminal domain"/>
    <property type="match status" value="1"/>
</dbReference>
<dbReference type="FunFam" id="2.60.40.1520:FF:000001">
    <property type="entry name" value="Hemocyanin subunit 2"/>
    <property type="match status" value="1"/>
</dbReference>
<feature type="domain" description="Hemocyanin middle" evidence="8">
    <location>
        <begin position="136"/>
        <end position="390"/>
    </location>
</feature>
<dbReference type="InterPro" id="IPR014756">
    <property type="entry name" value="Ig_E-set"/>
</dbReference>
<keyword evidence="3" id="KW-0479">Metal-binding</keyword>
<feature type="chain" id="PRO_5012465448" evidence="7">
    <location>
        <begin position="16"/>
        <end position="660"/>
    </location>
</feature>
<dbReference type="SUPFAM" id="SSF81296">
    <property type="entry name" value="E set domains"/>
    <property type="match status" value="1"/>
</dbReference>
<dbReference type="PRINTS" id="PR00187">
    <property type="entry name" value="HAEMOCYANIN"/>
</dbReference>
<organism evidence="11">
    <name type="scientific">Scolopendra dehaani</name>
    <name type="common">Thai centipede</name>
    <name type="synonym">Scolopendra subspinipes dehaani</name>
    <dbReference type="NCBI Taxonomy" id="2609776"/>
    <lineage>
        <taxon>Eukaryota</taxon>
        <taxon>Metazoa</taxon>
        <taxon>Ecdysozoa</taxon>
        <taxon>Arthropoda</taxon>
        <taxon>Myriapoda</taxon>
        <taxon>Chilopoda</taxon>
        <taxon>Pleurostigmophora</taxon>
        <taxon>Scolopendromorpha</taxon>
        <taxon>Scolopendridae</taxon>
        <taxon>Scolopendra</taxon>
    </lineage>
</organism>
<dbReference type="InterPro" id="IPR005203">
    <property type="entry name" value="Hemocyanin_C"/>
</dbReference>
<dbReference type="AlphaFoldDB" id="A0A212MHU6"/>
<keyword evidence="5" id="KW-0186">Copper</keyword>
<evidence type="ECO:0000313" key="11">
    <source>
        <dbReference type="EMBL" id="SMH67861.1"/>
    </source>
</evidence>
<evidence type="ECO:0000256" key="4">
    <source>
        <dbReference type="ARBA" id="ARBA00022729"/>
    </source>
</evidence>
<proteinExistence type="evidence at transcript level"/>
<evidence type="ECO:0000256" key="7">
    <source>
        <dbReference type="SAM" id="SignalP"/>
    </source>
</evidence>
<dbReference type="PROSITE" id="PS00210">
    <property type="entry name" value="HEMOCYANIN_2"/>
    <property type="match status" value="1"/>
</dbReference>
<evidence type="ECO:0000259" key="8">
    <source>
        <dbReference type="Pfam" id="PF00372"/>
    </source>
</evidence>
<sequence length="660" mass="76395">MRCFVLVLLIAATFASQCPKPPSDAEAKQQQIFQIVEYINKAQTPEPVVEGVEEKELKYLGHLPKNEIFSLFDERNWPEAKAAVKYLLEPKTFDDFIKAAKILITRINDEIFLYALSVAILHRPDTRGVQIPRIQDVFPDKFIPNFLLQQIREEAIRGDQNPIVNLNISSNYLNVENSLNYFTNDLGMNSHHYHYHVVHPATGVPIQTVTRDRHGSRFAHMHSQLVRRYESERLSSGLPLTESFVNWDEPIQTGFSSHLTIFKKSYYYNFRPEGITLSDLPELTKNKMLLWKHRILLGIHSQFLISANNKNVSLEREDGEDLLGNAVESSLLSINRQFYGNLHNYAHVIAGRASDPDGRYGAHNGVMHDVATSARDPLFYRWHKFIESLFQQLREHLKPYSHYELTYPAVVVEKVEVVPDKHPETVNKVRTGYTTNKLKLNPGFDFTRQSTATVNVQHLDHEPFHYKFRIYNNAQQVQNAAVRIFLAPKYDEQGHRLKVNDQRQLMIELDKFVVHLQPGVNQFLRSSSESSVTMPTKYFFGDVQDIARNHSCNCGWPEYLLLPRGSYEGLDFQLFVAVTNWDEDKVKDKVEPECQCSESLSYCGTISGKYPDRRPFGYPFERPIVESNWEDFVTQNIHISDVNIRFVGNVEEEKQIEKHH</sequence>
<gene>
    <name evidence="11" type="primary">hemocyanin A</name>
</gene>
<dbReference type="InterPro" id="IPR013788">
    <property type="entry name" value="Hemocyanin/hexamerin"/>
</dbReference>
<evidence type="ECO:0000256" key="6">
    <source>
        <dbReference type="ARBA" id="ARBA00023157"/>
    </source>
</evidence>
<evidence type="ECO:0000256" key="2">
    <source>
        <dbReference type="ARBA" id="ARBA00022525"/>
    </source>
</evidence>
<evidence type="ECO:0000256" key="1">
    <source>
        <dbReference type="ARBA" id="ARBA00004613"/>
    </source>
</evidence>
<dbReference type="Gene3D" id="2.60.40.1520">
    <property type="entry name" value="Hemocyanin, C-terminal domain"/>
    <property type="match status" value="1"/>
</dbReference>
<dbReference type="InterPro" id="IPR037020">
    <property type="entry name" value="Hemocyanin_C_sf"/>
</dbReference>
<dbReference type="GO" id="GO:0005576">
    <property type="term" value="C:extracellular region"/>
    <property type="evidence" value="ECO:0007669"/>
    <property type="project" value="UniProtKB-SubCell"/>
</dbReference>
<dbReference type="Pfam" id="PF03723">
    <property type="entry name" value="Hemocyanin_C"/>
    <property type="match status" value="1"/>
</dbReference>
<keyword evidence="2" id="KW-0964">Secreted</keyword>
<dbReference type="PANTHER" id="PTHR11511">
    <property type="entry name" value="LARVAL STORAGE PROTEIN/PHENOLOXIDASE"/>
    <property type="match status" value="1"/>
</dbReference>
<dbReference type="SUPFAM" id="SSF48050">
    <property type="entry name" value="Hemocyanin, N-terminal domain"/>
    <property type="match status" value="1"/>
</dbReference>
<evidence type="ECO:0000259" key="10">
    <source>
        <dbReference type="Pfam" id="PF03723"/>
    </source>
</evidence>
<reference evidence="11" key="1">
    <citation type="submission" date="2017-04" db="EMBL/GenBank/DDBJ databases">
        <authorList>
            <person name="Afonso C.L."/>
            <person name="Miller P.J."/>
            <person name="Scott M.A."/>
            <person name="Spackman E."/>
            <person name="Goraichik I."/>
            <person name="Dimitrov K.M."/>
            <person name="Suarez D.L."/>
            <person name="Swayne D.E."/>
        </authorList>
    </citation>
    <scope>NUCLEOTIDE SEQUENCE</scope>
    <source>
        <tissue evidence="11">Whole organism</tissue>
    </source>
</reference>
<feature type="signal peptide" evidence="7">
    <location>
        <begin position="1"/>
        <end position="15"/>
    </location>
</feature>
<dbReference type="InterPro" id="IPR005204">
    <property type="entry name" value="Hemocyanin_N"/>
</dbReference>
<comment type="subcellular location">
    <subcellularLocation>
        <location evidence="1">Secreted</location>
    </subcellularLocation>
</comment>
<protein>
    <submittedName>
        <fullName evidence="11">HcA</fullName>
    </submittedName>
</protein>
<keyword evidence="4 7" id="KW-0732">Signal</keyword>
<name>A0A212MHU6_SCODE</name>
<keyword evidence="6" id="KW-1015">Disulfide bond</keyword>
<evidence type="ECO:0000256" key="3">
    <source>
        <dbReference type="ARBA" id="ARBA00022723"/>
    </source>
</evidence>
<dbReference type="InterPro" id="IPR008922">
    <property type="entry name" value="Di-copper_centre_dom_sf"/>
</dbReference>
<accession>A0A212MHU6</accession>
<dbReference type="GO" id="GO:0046872">
    <property type="term" value="F:metal ion binding"/>
    <property type="evidence" value="ECO:0007669"/>
    <property type="project" value="UniProtKB-KW"/>
</dbReference>
<evidence type="ECO:0000259" key="9">
    <source>
        <dbReference type="Pfam" id="PF03722"/>
    </source>
</evidence>